<dbReference type="PANTHER" id="PTHR30576:SF10">
    <property type="entry name" value="SLL5057 PROTEIN"/>
    <property type="match status" value="1"/>
</dbReference>
<proteinExistence type="inferred from homology"/>
<evidence type="ECO:0000313" key="10">
    <source>
        <dbReference type="Proteomes" id="UP001500305"/>
    </source>
</evidence>
<dbReference type="EMBL" id="BAAATR010000005">
    <property type="protein sequence ID" value="GAA2236066.1"/>
    <property type="molecule type" value="Genomic_DNA"/>
</dbReference>
<evidence type="ECO:0000313" key="9">
    <source>
        <dbReference type="EMBL" id="GAA2236066.1"/>
    </source>
</evidence>
<evidence type="ECO:0000259" key="8">
    <source>
        <dbReference type="Pfam" id="PF02397"/>
    </source>
</evidence>
<dbReference type="NCBIfam" id="TIGR03025">
    <property type="entry name" value="EPS_sugtrans"/>
    <property type="match status" value="1"/>
</dbReference>
<protein>
    <submittedName>
        <fullName evidence="9">Sugar transferase</fullName>
    </submittedName>
</protein>
<feature type="domain" description="Bacterial sugar transferase" evidence="8">
    <location>
        <begin position="286"/>
        <end position="473"/>
    </location>
</feature>
<organism evidence="9 10">
    <name type="scientific">Kitasatospora cystarginea</name>
    <dbReference type="NCBI Taxonomy" id="58350"/>
    <lineage>
        <taxon>Bacteria</taxon>
        <taxon>Bacillati</taxon>
        <taxon>Actinomycetota</taxon>
        <taxon>Actinomycetes</taxon>
        <taxon>Kitasatosporales</taxon>
        <taxon>Streptomycetaceae</taxon>
        <taxon>Kitasatospora</taxon>
    </lineage>
</organism>
<dbReference type="Proteomes" id="UP001500305">
    <property type="component" value="Unassembled WGS sequence"/>
</dbReference>
<feature type="transmembrane region" description="Helical" evidence="7">
    <location>
        <begin position="87"/>
        <end position="108"/>
    </location>
</feature>
<keyword evidence="6 7" id="KW-0472">Membrane</keyword>
<gene>
    <name evidence="9" type="ORF">GCM10010430_16110</name>
</gene>
<dbReference type="InterPro" id="IPR017475">
    <property type="entry name" value="EPS_sugar_tfrase"/>
</dbReference>
<dbReference type="InterPro" id="IPR003362">
    <property type="entry name" value="Bact_transf"/>
</dbReference>
<evidence type="ECO:0000256" key="2">
    <source>
        <dbReference type="ARBA" id="ARBA00006464"/>
    </source>
</evidence>
<sequence>MAVESAARSESIRDVITPREPQRRWEYDHLVKLVALDLGAAAATAVAAQFCGARREVVLLLPLLWPLALLAVRAYGQRQLTGGLEEYRRITRAALVLGAIAVLGSGLALGRDELVYDAVLALAGAAALTLALRRVLQWRLAAAWSAGRNLRRVLVLGHPGGVAELAGSLARQSPHGLRLVGACLTAAPAPDRRPDPQLPVLGGRENVVSVVRRTGCEMVIVLPDAALDQMALRRLGWDLAAEGVQLLISPQLADVAAARLSVRSIGGLPLLHLRAPVGSALARLPKEILDRLIAAVGLLLLTPLLLVVAAAVRSTSPGPALFQQRRAGLGGEQFTMLKFRTMVQNAEELRDELAELNVNSDGPLFKLPGDPRTTGVGRFLRRYSLDELPQLINVLAGHMSLVGPRPPLPEETLDYDEVTRRRLLVKPGLTGLWQVSGRSDLPWKEAVRLDLSYVDNWSHALDARILLRTTGAVARGKGAY</sequence>
<keyword evidence="10" id="KW-1185">Reference proteome</keyword>
<keyword evidence="3 9" id="KW-0808">Transferase</keyword>
<feature type="transmembrane region" description="Helical" evidence="7">
    <location>
        <begin position="292"/>
        <end position="312"/>
    </location>
</feature>
<evidence type="ECO:0000256" key="1">
    <source>
        <dbReference type="ARBA" id="ARBA00004141"/>
    </source>
</evidence>
<evidence type="ECO:0000256" key="3">
    <source>
        <dbReference type="ARBA" id="ARBA00022679"/>
    </source>
</evidence>
<dbReference type="Gene3D" id="3.40.50.720">
    <property type="entry name" value="NAD(P)-binding Rossmann-like Domain"/>
    <property type="match status" value="1"/>
</dbReference>
<accession>A0ABP5QHL2</accession>
<keyword evidence="5 7" id="KW-1133">Transmembrane helix</keyword>
<comment type="subcellular location">
    <subcellularLocation>
        <location evidence="1">Membrane</location>
        <topology evidence="1">Multi-pass membrane protein</topology>
    </subcellularLocation>
</comment>
<keyword evidence="4 7" id="KW-0812">Transmembrane</keyword>
<dbReference type="Pfam" id="PF02397">
    <property type="entry name" value="Bac_transf"/>
    <property type="match status" value="1"/>
</dbReference>
<reference evidence="10" key="1">
    <citation type="journal article" date="2019" name="Int. J. Syst. Evol. Microbiol.">
        <title>The Global Catalogue of Microorganisms (GCM) 10K type strain sequencing project: providing services to taxonomists for standard genome sequencing and annotation.</title>
        <authorList>
            <consortium name="The Broad Institute Genomics Platform"/>
            <consortium name="The Broad Institute Genome Sequencing Center for Infectious Disease"/>
            <person name="Wu L."/>
            <person name="Ma J."/>
        </authorList>
    </citation>
    <scope>NUCLEOTIDE SEQUENCE [LARGE SCALE GENOMIC DNA]</scope>
    <source>
        <strain evidence="10">JCM 7356</strain>
    </source>
</reference>
<comment type="similarity">
    <text evidence="2">Belongs to the bacterial sugar transferase family.</text>
</comment>
<dbReference type="PANTHER" id="PTHR30576">
    <property type="entry name" value="COLANIC BIOSYNTHESIS UDP-GLUCOSE LIPID CARRIER TRANSFERASE"/>
    <property type="match status" value="1"/>
</dbReference>
<dbReference type="GO" id="GO:0016740">
    <property type="term" value="F:transferase activity"/>
    <property type="evidence" value="ECO:0007669"/>
    <property type="project" value="UniProtKB-KW"/>
</dbReference>
<evidence type="ECO:0000256" key="5">
    <source>
        <dbReference type="ARBA" id="ARBA00022989"/>
    </source>
</evidence>
<evidence type="ECO:0000256" key="7">
    <source>
        <dbReference type="SAM" id="Phobius"/>
    </source>
</evidence>
<feature type="transmembrane region" description="Helical" evidence="7">
    <location>
        <begin position="114"/>
        <end position="132"/>
    </location>
</feature>
<name>A0ABP5QHL2_9ACTN</name>
<evidence type="ECO:0000256" key="6">
    <source>
        <dbReference type="ARBA" id="ARBA00023136"/>
    </source>
</evidence>
<comment type="caution">
    <text evidence="9">The sequence shown here is derived from an EMBL/GenBank/DDBJ whole genome shotgun (WGS) entry which is preliminary data.</text>
</comment>
<evidence type="ECO:0000256" key="4">
    <source>
        <dbReference type="ARBA" id="ARBA00022692"/>
    </source>
</evidence>